<evidence type="ECO:0000313" key="4">
    <source>
        <dbReference type="Proteomes" id="UP000515947"/>
    </source>
</evidence>
<accession>A0A7G9R8E3</accession>
<keyword evidence="4" id="KW-1185">Reference proteome</keyword>
<dbReference type="KEGG" id="nmes:H9L09_15190"/>
<keyword evidence="2" id="KW-1133">Transmembrane helix</keyword>
<feature type="region of interest" description="Disordered" evidence="1">
    <location>
        <begin position="131"/>
        <end position="168"/>
    </location>
</feature>
<reference evidence="3 4" key="1">
    <citation type="submission" date="2020-08" db="EMBL/GenBank/DDBJ databases">
        <title>Genome sequence of Nocardioides mesophilus KACC 16243T.</title>
        <authorList>
            <person name="Hyun D.-W."/>
            <person name="Bae J.-W."/>
        </authorList>
    </citation>
    <scope>NUCLEOTIDE SEQUENCE [LARGE SCALE GENOMIC DNA]</scope>
    <source>
        <strain evidence="3 4">KACC 16243</strain>
    </source>
</reference>
<gene>
    <name evidence="3" type="ORF">H9L09_15190</name>
</gene>
<protein>
    <submittedName>
        <fullName evidence="3">Uncharacterized protein</fullName>
    </submittedName>
</protein>
<dbReference type="AlphaFoldDB" id="A0A7G9R8E3"/>
<feature type="transmembrane region" description="Helical" evidence="2">
    <location>
        <begin position="20"/>
        <end position="40"/>
    </location>
</feature>
<proteinExistence type="predicted"/>
<evidence type="ECO:0000256" key="1">
    <source>
        <dbReference type="SAM" id="MobiDB-lite"/>
    </source>
</evidence>
<name>A0A7G9R8E3_9ACTN</name>
<feature type="transmembrane region" description="Helical" evidence="2">
    <location>
        <begin position="73"/>
        <end position="91"/>
    </location>
</feature>
<dbReference type="Proteomes" id="UP000515947">
    <property type="component" value="Chromosome"/>
</dbReference>
<sequence length="251" mass="26977">MTTILRPAPRRLLRATYQVLWTTVAALVYAAGLVGAFFTLPPQAMGGLFLASSLLGASCALSLWAIESIRPARVAWAGLATGVVLLTLLGLSDFLGLAGVGLLILVHALSPTMLRRLTRLSGHSLRSSVDRVRAAASGEAPLEPRPSREPRRKPTSSPSPPAVEWPPTPVADAEVEALEVPDLVAVEDLCLAWQSSFLALKRCTTPEARLRVVAERQACLDELERRDPEALHAWLDDGARAASTPNKYLSH</sequence>
<organism evidence="3 4">
    <name type="scientific">Nocardioides mesophilus</name>
    <dbReference type="NCBI Taxonomy" id="433659"/>
    <lineage>
        <taxon>Bacteria</taxon>
        <taxon>Bacillati</taxon>
        <taxon>Actinomycetota</taxon>
        <taxon>Actinomycetes</taxon>
        <taxon>Propionibacteriales</taxon>
        <taxon>Nocardioidaceae</taxon>
        <taxon>Nocardioides</taxon>
    </lineage>
</organism>
<evidence type="ECO:0000256" key="2">
    <source>
        <dbReference type="SAM" id="Phobius"/>
    </source>
</evidence>
<keyword evidence="2" id="KW-0472">Membrane</keyword>
<keyword evidence="2" id="KW-0812">Transmembrane</keyword>
<dbReference type="RefSeq" id="WP_187577711.1">
    <property type="nucleotide sequence ID" value="NZ_CP060713.1"/>
</dbReference>
<feature type="compositionally biased region" description="Pro residues" evidence="1">
    <location>
        <begin position="157"/>
        <end position="168"/>
    </location>
</feature>
<feature type="transmembrane region" description="Helical" evidence="2">
    <location>
        <begin position="46"/>
        <end position="66"/>
    </location>
</feature>
<evidence type="ECO:0000313" key="3">
    <source>
        <dbReference type="EMBL" id="QNN51868.1"/>
    </source>
</evidence>
<dbReference type="EMBL" id="CP060713">
    <property type="protein sequence ID" value="QNN51868.1"/>
    <property type="molecule type" value="Genomic_DNA"/>
</dbReference>